<reference evidence="3" key="1">
    <citation type="submission" date="2023-01" db="EMBL/GenBank/DDBJ databases">
        <title>Metagenome sequencing of chrysophaentin producing Chrysophaeum taylorii.</title>
        <authorList>
            <person name="Davison J."/>
            <person name="Bewley C."/>
        </authorList>
    </citation>
    <scope>NUCLEOTIDE SEQUENCE</scope>
    <source>
        <strain evidence="3">NIES-1699</strain>
    </source>
</reference>
<dbReference type="SMART" id="SM00220">
    <property type="entry name" value="S_TKc"/>
    <property type="match status" value="1"/>
</dbReference>
<keyword evidence="4" id="KW-1185">Reference proteome</keyword>
<dbReference type="Proteomes" id="UP001230188">
    <property type="component" value="Unassembled WGS sequence"/>
</dbReference>
<evidence type="ECO:0000313" key="3">
    <source>
        <dbReference type="EMBL" id="KAJ8608628.1"/>
    </source>
</evidence>
<dbReference type="PROSITE" id="PS00108">
    <property type="entry name" value="PROTEIN_KINASE_ST"/>
    <property type="match status" value="1"/>
</dbReference>
<comment type="caution">
    <text evidence="3">The sequence shown here is derived from an EMBL/GenBank/DDBJ whole genome shotgun (WGS) entry which is preliminary data.</text>
</comment>
<feature type="domain" description="Protein kinase" evidence="2">
    <location>
        <begin position="64"/>
        <end position="297"/>
    </location>
</feature>
<dbReference type="PANTHER" id="PTHR24347">
    <property type="entry name" value="SERINE/THREONINE-PROTEIN KINASE"/>
    <property type="match status" value="1"/>
</dbReference>
<dbReference type="GO" id="GO:0005524">
    <property type="term" value="F:ATP binding"/>
    <property type="evidence" value="ECO:0007669"/>
    <property type="project" value="InterPro"/>
</dbReference>
<name>A0AAD7XL71_9STRA</name>
<dbReference type="InterPro" id="IPR011009">
    <property type="entry name" value="Kinase-like_dom_sf"/>
</dbReference>
<protein>
    <recommendedName>
        <fullName evidence="2">Protein kinase domain-containing protein</fullName>
    </recommendedName>
</protein>
<dbReference type="EMBL" id="JAQMWT010000164">
    <property type="protein sequence ID" value="KAJ8608628.1"/>
    <property type="molecule type" value="Genomic_DNA"/>
</dbReference>
<dbReference type="InterPro" id="IPR000719">
    <property type="entry name" value="Prot_kinase_dom"/>
</dbReference>
<dbReference type="InterPro" id="IPR008271">
    <property type="entry name" value="Ser/Thr_kinase_AS"/>
</dbReference>
<proteinExistence type="predicted"/>
<dbReference type="Pfam" id="PF00069">
    <property type="entry name" value="Pkinase"/>
    <property type="match status" value="1"/>
</dbReference>
<evidence type="ECO:0000259" key="2">
    <source>
        <dbReference type="PROSITE" id="PS50011"/>
    </source>
</evidence>
<dbReference type="SUPFAM" id="SSF56112">
    <property type="entry name" value="Protein kinase-like (PK-like)"/>
    <property type="match status" value="1"/>
</dbReference>
<feature type="region of interest" description="Disordered" evidence="1">
    <location>
        <begin position="1"/>
        <end position="21"/>
    </location>
</feature>
<dbReference type="AlphaFoldDB" id="A0AAD7XL71"/>
<organism evidence="3 4">
    <name type="scientific">Chrysophaeum taylorii</name>
    <dbReference type="NCBI Taxonomy" id="2483200"/>
    <lineage>
        <taxon>Eukaryota</taxon>
        <taxon>Sar</taxon>
        <taxon>Stramenopiles</taxon>
        <taxon>Ochrophyta</taxon>
        <taxon>Pelagophyceae</taxon>
        <taxon>Pelagomonadales</taxon>
        <taxon>Pelagomonadaceae</taxon>
        <taxon>Chrysophaeum</taxon>
    </lineage>
</organism>
<dbReference type="PROSITE" id="PS50011">
    <property type="entry name" value="PROTEIN_KINASE_DOM"/>
    <property type="match status" value="1"/>
</dbReference>
<evidence type="ECO:0000256" key="1">
    <source>
        <dbReference type="SAM" id="MobiDB-lite"/>
    </source>
</evidence>
<dbReference type="Gene3D" id="1.10.510.10">
    <property type="entry name" value="Transferase(Phosphotransferase) domain 1"/>
    <property type="match status" value="1"/>
</dbReference>
<sequence length="394" mass="44095">MASPSTPPKTPRRYASSPPASPWTCVVCKRVNKGRLACLVCGTERTYRLAAQLDGLKFESFEDLEMLEVTGTGSFGAVHLALSRSSQAAFAVKAVQIKDDNLEELCGECSLLRNLEHPRIVKFFDSRETPDAFYIVTEFLAGGDLFSRLEKRGKYPEDRAKIAALAVLDALAYLHARSIAHRDVKPENILLKSRRDDCDLKLCDFGLATYATRRLCDWDRATPEYAAPEILEKREYGCEVDMWAFGVVVVVLLTGHLPSQNDDDLSSRTAATFVRGLLERDQDKRMTASRAQRHAWFLNGGKNTPDPPTKDLTPSSLSIRKWLLHHDLPDLDLRAWCDTLDDLLELEEDDALCTEFLAEAGLTNSRRFRAALHDLPSYLSHIPPSRCAPTPAMV</sequence>
<dbReference type="GO" id="GO:0004672">
    <property type="term" value="F:protein kinase activity"/>
    <property type="evidence" value="ECO:0007669"/>
    <property type="project" value="InterPro"/>
</dbReference>
<accession>A0AAD7XL71</accession>
<evidence type="ECO:0000313" key="4">
    <source>
        <dbReference type="Proteomes" id="UP001230188"/>
    </source>
</evidence>
<gene>
    <name evidence="3" type="ORF">CTAYLR_008724</name>
</gene>